<keyword evidence="1" id="KW-0472">Membrane</keyword>
<gene>
    <name evidence="3" type="ORF">Mlute_02305</name>
</gene>
<sequence>MTDRIVGLVLLLLAIGYALEAARMEVSFFTDPLGPRPFPYIIAVLVGLSSLWLIARPDPEPAWPPRRFWPVLGLVLLSLVAYAYLVVPLGFVLATTLEMTLLSRLFGARLRTGFLSALAFSLGVYFLFTKALGVGLPAGRIFG</sequence>
<feature type="transmembrane region" description="Helical" evidence="1">
    <location>
        <begin position="37"/>
        <end position="55"/>
    </location>
</feature>
<dbReference type="OrthoDB" id="5519430at2"/>
<evidence type="ECO:0000313" key="4">
    <source>
        <dbReference type="Proteomes" id="UP000265800"/>
    </source>
</evidence>
<protein>
    <submittedName>
        <fullName evidence="3">Tripartite tricarboxylate transporter TctB family protein</fullName>
    </submittedName>
</protein>
<keyword evidence="1" id="KW-1133">Transmembrane helix</keyword>
<feature type="transmembrane region" description="Helical" evidence="1">
    <location>
        <begin position="114"/>
        <end position="136"/>
    </location>
</feature>
<dbReference type="EMBL" id="QWKZ01000089">
    <property type="protein sequence ID" value="RIH83079.1"/>
    <property type="molecule type" value="Genomic_DNA"/>
</dbReference>
<dbReference type="Proteomes" id="UP000265800">
    <property type="component" value="Unassembled WGS sequence"/>
</dbReference>
<evidence type="ECO:0000256" key="1">
    <source>
        <dbReference type="SAM" id="Phobius"/>
    </source>
</evidence>
<feature type="domain" description="DUF1468" evidence="2">
    <location>
        <begin position="5"/>
        <end position="137"/>
    </location>
</feature>
<feature type="transmembrane region" description="Helical" evidence="1">
    <location>
        <begin position="67"/>
        <end position="94"/>
    </location>
</feature>
<dbReference type="AlphaFoldDB" id="A0A399EJ25"/>
<keyword evidence="1" id="KW-0812">Transmembrane</keyword>
<evidence type="ECO:0000313" key="3">
    <source>
        <dbReference type="EMBL" id="RIH83079.1"/>
    </source>
</evidence>
<dbReference type="RefSeq" id="WP_119360837.1">
    <property type="nucleotide sequence ID" value="NZ_QWKZ01000089.1"/>
</dbReference>
<comment type="caution">
    <text evidence="3">The sequence shown here is derived from an EMBL/GenBank/DDBJ whole genome shotgun (WGS) entry which is preliminary data.</text>
</comment>
<dbReference type="InterPro" id="IPR009936">
    <property type="entry name" value="DUF1468"/>
</dbReference>
<dbReference type="Pfam" id="PF07331">
    <property type="entry name" value="TctB"/>
    <property type="match status" value="1"/>
</dbReference>
<accession>A0A399EJ25</accession>
<name>A0A399EJ25_9DEIN</name>
<keyword evidence="4" id="KW-1185">Reference proteome</keyword>
<organism evidence="3 4">
    <name type="scientific">Meiothermus luteus</name>
    <dbReference type="NCBI Taxonomy" id="2026184"/>
    <lineage>
        <taxon>Bacteria</taxon>
        <taxon>Thermotogati</taxon>
        <taxon>Deinococcota</taxon>
        <taxon>Deinococci</taxon>
        <taxon>Thermales</taxon>
        <taxon>Thermaceae</taxon>
        <taxon>Meiothermus</taxon>
    </lineage>
</organism>
<proteinExistence type="predicted"/>
<reference evidence="3 4" key="1">
    <citation type="submission" date="2018-08" db="EMBL/GenBank/DDBJ databases">
        <title>Meiothermus luteus KCTC 52599 genome sequencing project.</title>
        <authorList>
            <person name="Da Costa M.S."/>
            <person name="Albuquerque L."/>
            <person name="Raposo P."/>
            <person name="Froufe H.J.C."/>
            <person name="Barroso C.S."/>
            <person name="Egas C."/>
        </authorList>
    </citation>
    <scope>NUCLEOTIDE SEQUENCE [LARGE SCALE GENOMIC DNA]</scope>
    <source>
        <strain evidence="3 4">KCTC 52599</strain>
    </source>
</reference>
<evidence type="ECO:0000259" key="2">
    <source>
        <dbReference type="Pfam" id="PF07331"/>
    </source>
</evidence>